<evidence type="ECO:0000259" key="10">
    <source>
        <dbReference type="Pfam" id="PF00535"/>
    </source>
</evidence>
<comment type="subcellular location">
    <subcellularLocation>
        <location evidence="1">Cell membrane</location>
    </subcellularLocation>
</comment>
<dbReference type="Gene3D" id="3.90.550.10">
    <property type="entry name" value="Spore Coat Polysaccharide Biosynthesis Protein SpsA, Chain A"/>
    <property type="match status" value="1"/>
</dbReference>
<evidence type="ECO:0000256" key="9">
    <source>
        <dbReference type="ARBA" id="ARBA00040345"/>
    </source>
</evidence>
<evidence type="ECO:0000256" key="8">
    <source>
        <dbReference type="ARBA" id="ARBA00038120"/>
    </source>
</evidence>
<gene>
    <name evidence="11" type="ORF">L2X98_25190</name>
</gene>
<evidence type="ECO:0000256" key="2">
    <source>
        <dbReference type="ARBA" id="ARBA00022475"/>
    </source>
</evidence>
<keyword evidence="5" id="KW-0472">Membrane</keyword>
<evidence type="ECO:0000256" key="1">
    <source>
        <dbReference type="ARBA" id="ARBA00004236"/>
    </source>
</evidence>
<evidence type="ECO:0000256" key="3">
    <source>
        <dbReference type="ARBA" id="ARBA00022676"/>
    </source>
</evidence>
<evidence type="ECO:0000313" key="11">
    <source>
        <dbReference type="EMBL" id="UUT36274.1"/>
    </source>
</evidence>
<sequence length="254" mass="27017">MRRRCGHTVDNAVEVIAVVVPVHDEQDLLADCLASLVTAARAVRAVTSVHVVLDACADDSARIAARFPVITMTVDAHSVGVARDAGVRSVLRSFPHVPPARLWIAHTDADSVVPAHWLSHQLALAEAGADVAIGTVRPDFCDLSPEQTDAWWATHVPGVANGHVHGANLGTRASALADAGGFPPIPLHEDVRLIEQLRMRGAMIVASDGSWVRTSGRQYGRTDGGYAEYLRTQLIPLAALVEGAERQSASEIST</sequence>
<dbReference type="PANTHER" id="PTHR43646:SF2">
    <property type="entry name" value="GLYCOSYLTRANSFERASE 2-LIKE DOMAIN-CONTAINING PROTEIN"/>
    <property type="match status" value="1"/>
</dbReference>
<keyword evidence="12" id="KW-1185">Reference proteome</keyword>
<evidence type="ECO:0000256" key="6">
    <source>
        <dbReference type="ARBA" id="ARBA00037281"/>
    </source>
</evidence>
<name>A0ABY5NM51_9MICO</name>
<comment type="pathway">
    <text evidence="7">Carotenoid biosynthesis; staphyloxanthin biosynthesis; staphyloxanthin from farnesyl diphosphate: step 4/5.</text>
</comment>
<dbReference type="SUPFAM" id="SSF53448">
    <property type="entry name" value="Nucleotide-diphospho-sugar transferases"/>
    <property type="match status" value="1"/>
</dbReference>
<comment type="function">
    <text evidence="6">Catalyzes the glycosylation of 4,4'-diaponeurosporenoate, i.e. the esterification of glucose at the C1'' position with the carboxyl group of 4,4'-diaponeurosporenic acid, to form glycosyl-4,4'-diaponeurosporenoate. This is a step in the biosynthesis of staphyloxanthin, an orange pigment present in most staphylococci strains.</text>
</comment>
<feature type="domain" description="Glycosyltransferase 2-like" evidence="10">
    <location>
        <begin position="18"/>
        <end position="145"/>
    </location>
</feature>
<dbReference type="RefSeq" id="WP_259612923.1">
    <property type="nucleotide sequence ID" value="NZ_CP091139.2"/>
</dbReference>
<dbReference type="EMBL" id="CP091139">
    <property type="protein sequence ID" value="UUT36274.1"/>
    <property type="molecule type" value="Genomic_DNA"/>
</dbReference>
<keyword evidence="4 11" id="KW-0808">Transferase</keyword>
<dbReference type="Pfam" id="PF00535">
    <property type="entry name" value="Glycos_transf_2"/>
    <property type="match status" value="1"/>
</dbReference>
<accession>A0ABY5NM51</accession>
<organism evidence="11 12">
    <name type="scientific">Microbacterium elymi</name>
    <dbReference type="NCBI Taxonomy" id="2909587"/>
    <lineage>
        <taxon>Bacteria</taxon>
        <taxon>Bacillati</taxon>
        <taxon>Actinomycetota</taxon>
        <taxon>Actinomycetes</taxon>
        <taxon>Micrococcales</taxon>
        <taxon>Microbacteriaceae</taxon>
        <taxon>Microbacterium</taxon>
    </lineage>
</organism>
<comment type="similarity">
    <text evidence="8">Belongs to the glycosyltransferase 2 family. CrtQ subfamily.</text>
</comment>
<evidence type="ECO:0000313" key="12">
    <source>
        <dbReference type="Proteomes" id="UP001054811"/>
    </source>
</evidence>
<reference evidence="11" key="1">
    <citation type="submission" date="2022-01" db="EMBL/GenBank/DDBJ databases">
        <title>Microbacterium eymi and Microbacterium rhizovicinus sp. nov., isolated from the rhizospheric soil of Elymus tsukushiensis, a plant native to the Dokdo Islands, Republic of Korea.</title>
        <authorList>
            <person name="Hwang Y.J."/>
        </authorList>
    </citation>
    <scope>NUCLEOTIDE SEQUENCE</scope>
    <source>
        <strain evidence="11">KUDC0405</strain>
    </source>
</reference>
<dbReference type="InterPro" id="IPR001173">
    <property type="entry name" value="Glyco_trans_2-like"/>
</dbReference>
<dbReference type="Proteomes" id="UP001054811">
    <property type="component" value="Chromosome"/>
</dbReference>
<keyword evidence="2" id="KW-1003">Cell membrane</keyword>
<evidence type="ECO:0000256" key="4">
    <source>
        <dbReference type="ARBA" id="ARBA00022679"/>
    </source>
</evidence>
<dbReference type="GO" id="GO:0016757">
    <property type="term" value="F:glycosyltransferase activity"/>
    <property type="evidence" value="ECO:0007669"/>
    <property type="project" value="UniProtKB-KW"/>
</dbReference>
<keyword evidence="3 11" id="KW-0328">Glycosyltransferase</keyword>
<dbReference type="InterPro" id="IPR029044">
    <property type="entry name" value="Nucleotide-diphossugar_trans"/>
</dbReference>
<evidence type="ECO:0000256" key="7">
    <source>
        <dbReference type="ARBA" id="ARBA00037904"/>
    </source>
</evidence>
<protein>
    <recommendedName>
        <fullName evidence="9">4,4'-diaponeurosporenoate glycosyltransferase</fullName>
    </recommendedName>
</protein>
<dbReference type="PANTHER" id="PTHR43646">
    <property type="entry name" value="GLYCOSYLTRANSFERASE"/>
    <property type="match status" value="1"/>
</dbReference>
<evidence type="ECO:0000256" key="5">
    <source>
        <dbReference type="ARBA" id="ARBA00023136"/>
    </source>
</evidence>
<proteinExistence type="inferred from homology"/>